<dbReference type="InParanoid" id="A0A067M8E2"/>
<proteinExistence type="predicted"/>
<dbReference type="Proteomes" id="UP000027195">
    <property type="component" value="Unassembled WGS sequence"/>
</dbReference>
<name>A0A067M8E2_BOTB1</name>
<accession>A0A067M8E2</accession>
<dbReference type="OrthoDB" id="3268074at2759"/>
<dbReference type="STRING" id="930990.A0A067M8E2"/>
<keyword evidence="2" id="KW-1185">Reference proteome</keyword>
<protein>
    <submittedName>
        <fullName evidence="1">Uncharacterized protein</fullName>
    </submittedName>
</protein>
<evidence type="ECO:0000313" key="2">
    <source>
        <dbReference type="Proteomes" id="UP000027195"/>
    </source>
</evidence>
<gene>
    <name evidence="1" type="ORF">BOTBODRAFT_176822</name>
</gene>
<organism evidence="1 2">
    <name type="scientific">Botryobasidium botryosum (strain FD-172 SS1)</name>
    <dbReference type="NCBI Taxonomy" id="930990"/>
    <lineage>
        <taxon>Eukaryota</taxon>
        <taxon>Fungi</taxon>
        <taxon>Dikarya</taxon>
        <taxon>Basidiomycota</taxon>
        <taxon>Agaricomycotina</taxon>
        <taxon>Agaricomycetes</taxon>
        <taxon>Cantharellales</taxon>
        <taxon>Botryobasidiaceae</taxon>
        <taxon>Botryobasidium</taxon>
    </lineage>
</organism>
<sequence length="470" mass="53032">MDAVASEFIPRLIQQLFEQALEDDVPSHHETDWKLPAYDLLAPFHSPTTTHYYSIQHIDREAELLSQACEYAARALSAFAENMSAEIRHRRNQLLPVHRLPSEVLALIFQLAVDSKASQAMPLHKKAPFSLSHVSRRWRDVVVEKPSLDIELAVRPMLYDISEDEDPWELRFHRAIWPEHSGDATDLMRPIFPHVDRWRSVVFDGTNIDKTRLKVCVPDAAPNLKKLHLIGTGFDAREVIPPSTPLFRDLHLFGVWLPLRSSLYTGLTSLAMHYLDFDEVTTLFQFLRAIGAGCPLLEYLKLQEVAWDVSGVADLQSPNDGGSQPISMPCLKKLKLWELDHRIGMTQVHPYLSSIATPPDAQLSLQVHARRVKGDFRDMFPSTGFLSSAPPICWLYFTLVLFPLRGSNGHQHLALDAGDFDRGRSVRVVLLGIHGDATDQLLPYFAGGLPTLLKSLALEAMDSDLFSCRL</sequence>
<dbReference type="AlphaFoldDB" id="A0A067M8E2"/>
<dbReference type="HOGENOM" id="CLU_024199_1_2_1"/>
<evidence type="ECO:0000313" key="1">
    <source>
        <dbReference type="EMBL" id="KDQ12058.1"/>
    </source>
</evidence>
<dbReference type="EMBL" id="KL198053">
    <property type="protein sequence ID" value="KDQ12058.1"/>
    <property type="molecule type" value="Genomic_DNA"/>
</dbReference>
<reference evidence="2" key="1">
    <citation type="journal article" date="2014" name="Proc. Natl. Acad. Sci. U.S.A.">
        <title>Extensive sampling of basidiomycete genomes demonstrates inadequacy of the white-rot/brown-rot paradigm for wood decay fungi.</title>
        <authorList>
            <person name="Riley R."/>
            <person name="Salamov A.A."/>
            <person name="Brown D.W."/>
            <person name="Nagy L.G."/>
            <person name="Floudas D."/>
            <person name="Held B.W."/>
            <person name="Levasseur A."/>
            <person name="Lombard V."/>
            <person name="Morin E."/>
            <person name="Otillar R."/>
            <person name="Lindquist E.A."/>
            <person name="Sun H."/>
            <person name="LaButti K.M."/>
            <person name="Schmutz J."/>
            <person name="Jabbour D."/>
            <person name="Luo H."/>
            <person name="Baker S.E."/>
            <person name="Pisabarro A.G."/>
            <person name="Walton J.D."/>
            <person name="Blanchette R.A."/>
            <person name="Henrissat B."/>
            <person name="Martin F."/>
            <person name="Cullen D."/>
            <person name="Hibbett D.S."/>
            <person name="Grigoriev I.V."/>
        </authorList>
    </citation>
    <scope>NUCLEOTIDE SEQUENCE [LARGE SCALE GENOMIC DNA]</scope>
    <source>
        <strain evidence="2">FD-172 SS1</strain>
    </source>
</reference>